<evidence type="ECO:0000313" key="1">
    <source>
        <dbReference type="EMBL" id="MFC7408696.1"/>
    </source>
</evidence>
<keyword evidence="2" id="KW-1185">Reference proteome</keyword>
<gene>
    <name evidence="1" type="ORF">ACFQPB_07475</name>
</gene>
<protein>
    <submittedName>
        <fullName evidence="1">Uncharacterized protein</fullName>
    </submittedName>
</protein>
<comment type="caution">
    <text evidence="1">The sequence shown here is derived from an EMBL/GenBank/DDBJ whole genome shotgun (WGS) entry which is preliminary data.</text>
</comment>
<dbReference type="EMBL" id="JBHTCA010000004">
    <property type="protein sequence ID" value="MFC7408696.1"/>
    <property type="molecule type" value="Genomic_DNA"/>
</dbReference>
<name>A0ABW2QHG7_9BURK</name>
<evidence type="ECO:0000313" key="2">
    <source>
        <dbReference type="Proteomes" id="UP001596501"/>
    </source>
</evidence>
<dbReference type="RefSeq" id="WP_382221355.1">
    <property type="nucleotide sequence ID" value="NZ_JBHTCA010000004.1"/>
</dbReference>
<proteinExistence type="predicted"/>
<dbReference type="Proteomes" id="UP001596501">
    <property type="component" value="Unassembled WGS sequence"/>
</dbReference>
<reference evidence="2" key="1">
    <citation type="journal article" date="2019" name="Int. J. Syst. Evol. Microbiol.">
        <title>The Global Catalogue of Microorganisms (GCM) 10K type strain sequencing project: providing services to taxonomists for standard genome sequencing and annotation.</title>
        <authorList>
            <consortium name="The Broad Institute Genomics Platform"/>
            <consortium name="The Broad Institute Genome Sequencing Center for Infectious Disease"/>
            <person name="Wu L."/>
            <person name="Ma J."/>
        </authorList>
    </citation>
    <scope>NUCLEOTIDE SEQUENCE [LARGE SCALE GENOMIC DNA]</scope>
    <source>
        <strain evidence="2">CGMCC 1.12371</strain>
    </source>
</reference>
<organism evidence="1 2">
    <name type="scientific">Hydrogenophaga atypica</name>
    <dbReference type="NCBI Taxonomy" id="249409"/>
    <lineage>
        <taxon>Bacteria</taxon>
        <taxon>Pseudomonadati</taxon>
        <taxon>Pseudomonadota</taxon>
        <taxon>Betaproteobacteria</taxon>
        <taxon>Burkholderiales</taxon>
        <taxon>Comamonadaceae</taxon>
        <taxon>Hydrogenophaga</taxon>
    </lineage>
</organism>
<accession>A0ABW2QHG7</accession>
<sequence>MPIYQVTPIGNNRDALARAVTTTINERDRIPLQNNMGWFVDFDGTTIELSNTLGVTGQAKGEISPVGSTLITAVTSYYGRGPTDMWEWLKIRFERN</sequence>